<dbReference type="Pfam" id="PF13439">
    <property type="entry name" value="Glyco_transf_4"/>
    <property type="match status" value="1"/>
</dbReference>
<evidence type="ECO:0000313" key="5">
    <source>
        <dbReference type="Proteomes" id="UP001200145"/>
    </source>
</evidence>
<feature type="domain" description="Glycosyltransferase subfamily 4-like N-terminal" evidence="3">
    <location>
        <begin position="19"/>
        <end position="194"/>
    </location>
</feature>
<accession>A0ABS9BL05</accession>
<evidence type="ECO:0000256" key="1">
    <source>
        <dbReference type="ARBA" id="ARBA00022679"/>
    </source>
</evidence>
<reference evidence="4 5" key="1">
    <citation type="submission" date="2022-01" db="EMBL/GenBank/DDBJ databases">
        <title>Flavihumibacter sp. nov., isolated from sediment of a river.</title>
        <authorList>
            <person name="Liu H."/>
        </authorList>
    </citation>
    <scope>NUCLEOTIDE SEQUENCE [LARGE SCALE GENOMIC DNA]</scope>
    <source>
        <strain evidence="4 5">RY-1</strain>
    </source>
</reference>
<sequence length="376" mass="43342">MKIARVFPTFQTDFKYTEHYLAKELKKEGHQTIFVTSDRYLSSWKKYLKSVNPAGVYSYEDYIVYRLKSFFPGEKAIFKEISKCYNLIFKNSVDVIHILGIGTFTTALVLFLSKFKHGSNARILISDHTDVRTHTREGLFANIYYKVLRLLFNLLGGKVYKIITFSNGSVEVLSKRFGIPKNRFSVIPLGYDQDKFYLKRNNSKSNKFTIGFAGKIDPKKRIDFLLNCVNELPFAHDVHIIIAGITSDSYSQKIRSISKKSIFSSELVPFFETEQLADFYNSIDLAVYPGGISITTIEASACGTPVIIFKSIEGLEERVSFGRGLLFESEDELKNAISHYYQLWKNSEIDNKRISEITKEFYSWSNIKNKYLEFYG</sequence>
<protein>
    <submittedName>
        <fullName evidence="4">Glycosyltransferase family 4 protein</fullName>
    </submittedName>
</protein>
<dbReference type="PANTHER" id="PTHR46401">
    <property type="entry name" value="GLYCOSYLTRANSFERASE WBBK-RELATED"/>
    <property type="match status" value="1"/>
</dbReference>
<dbReference type="EMBL" id="JAKEVY010000004">
    <property type="protein sequence ID" value="MCF1716384.1"/>
    <property type="molecule type" value="Genomic_DNA"/>
</dbReference>
<feature type="domain" description="Glycosyl transferase family 1" evidence="2">
    <location>
        <begin position="198"/>
        <end position="357"/>
    </location>
</feature>
<dbReference type="InterPro" id="IPR001296">
    <property type="entry name" value="Glyco_trans_1"/>
</dbReference>
<keyword evidence="1" id="KW-0808">Transferase</keyword>
<comment type="caution">
    <text evidence="4">The sequence shown here is derived from an EMBL/GenBank/DDBJ whole genome shotgun (WGS) entry which is preliminary data.</text>
</comment>
<gene>
    <name evidence="4" type="ORF">L0U88_17210</name>
</gene>
<evidence type="ECO:0000259" key="2">
    <source>
        <dbReference type="Pfam" id="PF00534"/>
    </source>
</evidence>
<dbReference type="RefSeq" id="WP_234867532.1">
    <property type="nucleotide sequence ID" value="NZ_JAKEVY010000004.1"/>
</dbReference>
<dbReference type="Pfam" id="PF00534">
    <property type="entry name" value="Glycos_transf_1"/>
    <property type="match status" value="1"/>
</dbReference>
<dbReference type="PANTHER" id="PTHR46401:SF2">
    <property type="entry name" value="GLYCOSYLTRANSFERASE WBBK-RELATED"/>
    <property type="match status" value="1"/>
</dbReference>
<dbReference type="InterPro" id="IPR028098">
    <property type="entry name" value="Glyco_trans_4-like_N"/>
</dbReference>
<dbReference type="Proteomes" id="UP001200145">
    <property type="component" value="Unassembled WGS sequence"/>
</dbReference>
<evidence type="ECO:0000259" key="3">
    <source>
        <dbReference type="Pfam" id="PF13439"/>
    </source>
</evidence>
<proteinExistence type="predicted"/>
<evidence type="ECO:0000313" key="4">
    <source>
        <dbReference type="EMBL" id="MCF1716384.1"/>
    </source>
</evidence>
<organism evidence="4 5">
    <name type="scientific">Flavihumibacter fluminis</name>
    <dbReference type="NCBI Taxonomy" id="2909236"/>
    <lineage>
        <taxon>Bacteria</taxon>
        <taxon>Pseudomonadati</taxon>
        <taxon>Bacteroidota</taxon>
        <taxon>Chitinophagia</taxon>
        <taxon>Chitinophagales</taxon>
        <taxon>Chitinophagaceae</taxon>
        <taxon>Flavihumibacter</taxon>
    </lineage>
</organism>
<keyword evidence="5" id="KW-1185">Reference proteome</keyword>
<name>A0ABS9BL05_9BACT</name>
<dbReference type="Gene3D" id="3.40.50.2000">
    <property type="entry name" value="Glycogen Phosphorylase B"/>
    <property type="match status" value="2"/>
</dbReference>
<dbReference type="SUPFAM" id="SSF53756">
    <property type="entry name" value="UDP-Glycosyltransferase/glycogen phosphorylase"/>
    <property type="match status" value="1"/>
</dbReference>
<dbReference type="CDD" id="cd03801">
    <property type="entry name" value="GT4_PimA-like"/>
    <property type="match status" value="1"/>
</dbReference>